<keyword evidence="3" id="KW-0592">Phosphate transport</keyword>
<name>A0AAI9UTL7_9PEZI</name>
<reference evidence="13 14" key="1">
    <citation type="submission" date="2016-10" db="EMBL/GenBank/DDBJ databases">
        <title>The genome sequence of Colletotrichum fioriniae PJ7.</title>
        <authorList>
            <person name="Baroncelli R."/>
        </authorList>
    </citation>
    <scope>NUCLEOTIDE SEQUENCE [LARGE SCALE GENOMIC DNA]</scope>
    <source>
        <strain evidence="13">Col 31</strain>
    </source>
</reference>
<gene>
    <name evidence="13" type="ORF">CMEL01_13241</name>
</gene>
<proteinExistence type="predicted"/>
<keyword evidence="14" id="KW-1185">Reference proteome</keyword>
<evidence type="ECO:0000256" key="3">
    <source>
        <dbReference type="ARBA" id="ARBA00022592"/>
    </source>
</evidence>
<feature type="region of interest" description="Disordered" evidence="7">
    <location>
        <begin position="980"/>
        <end position="1002"/>
    </location>
</feature>
<keyword evidence="4 8" id="KW-0812">Transmembrane</keyword>
<dbReference type="Gene3D" id="3.20.20.490">
    <property type="entry name" value="GxGYxYP glycoside hydrolase, C-terminal domain"/>
    <property type="match status" value="1"/>
</dbReference>
<dbReference type="PANTHER" id="PTHR11101">
    <property type="entry name" value="PHOSPHATE TRANSPORTER"/>
    <property type="match status" value="1"/>
</dbReference>
<evidence type="ECO:0000256" key="2">
    <source>
        <dbReference type="ARBA" id="ARBA00022448"/>
    </source>
</evidence>
<feature type="transmembrane region" description="Helical" evidence="8">
    <location>
        <begin position="545"/>
        <end position="569"/>
    </location>
</feature>
<comment type="caution">
    <text evidence="13">The sequence shown here is derived from an EMBL/GenBank/DDBJ whole genome shotgun (WGS) entry which is preliminary data.</text>
</comment>
<evidence type="ECO:0000259" key="10">
    <source>
        <dbReference type="Pfam" id="PF16216"/>
    </source>
</evidence>
<feature type="transmembrane region" description="Helical" evidence="8">
    <location>
        <begin position="116"/>
        <end position="132"/>
    </location>
</feature>
<organism evidence="13 14">
    <name type="scientific">Colletotrichum melonis</name>
    <dbReference type="NCBI Taxonomy" id="1209925"/>
    <lineage>
        <taxon>Eukaryota</taxon>
        <taxon>Fungi</taxon>
        <taxon>Dikarya</taxon>
        <taxon>Ascomycota</taxon>
        <taxon>Pezizomycotina</taxon>
        <taxon>Sordariomycetes</taxon>
        <taxon>Hypocreomycetidae</taxon>
        <taxon>Glomerellales</taxon>
        <taxon>Glomerellaceae</taxon>
        <taxon>Colletotrichum</taxon>
        <taxon>Colletotrichum acutatum species complex</taxon>
    </lineage>
</organism>
<feature type="transmembrane region" description="Helical" evidence="8">
    <location>
        <begin position="187"/>
        <end position="208"/>
    </location>
</feature>
<evidence type="ECO:0000313" key="14">
    <source>
        <dbReference type="Proteomes" id="UP001239795"/>
    </source>
</evidence>
<keyword evidence="5 8" id="KW-1133">Transmembrane helix</keyword>
<feature type="transmembrane region" description="Helical" evidence="8">
    <location>
        <begin position="223"/>
        <end position="246"/>
    </location>
</feature>
<feature type="transmembrane region" description="Helical" evidence="8">
    <location>
        <begin position="84"/>
        <end position="104"/>
    </location>
</feature>
<evidence type="ECO:0000256" key="6">
    <source>
        <dbReference type="ARBA" id="ARBA00023136"/>
    </source>
</evidence>
<evidence type="ECO:0000256" key="7">
    <source>
        <dbReference type="SAM" id="MobiDB-lite"/>
    </source>
</evidence>
<evidence type="ECO:0000256" key="5">
    <source>
        <dbReference type="ARBA" id="ARBA00022989"/>
    </source>
</evidence>
<dbReference type="EMBL" id="MLGG01000007">
    <property type="protein sequence ID" value="KAK1463172.1"/>
    <property type="molecule type" value="Genomic_DNA"/>
</dbReference>
<sequence length="1242" mass="136393">MPLHQYDYIFAIGTIFAFLDAWNIGANDVANSWATSVSSRSISYIQAMTLGSILEFAGSVGVGARVADTIRTKIVDIDLFENDPALLMLGMTCAIVASSIYLTFCTKIGLPVSTTHSIMGGVIGMGIALIGADNIHWVSPSGGIDSGVVSVFLAWIIAPGISGAFAAIIFTITKYGVMLRKNPVMKGLALVPVYFGITASLLTMLIVWKGGSIKVTFNDAETAGMIIGVGAAWALLITIFFLPWLYRVVVKDDWQLRWYHIALGPLLLRRPEPPVQPEGYGGGIRDFYAGHMTKEELEVARSGGVVRSPSNDIETGSADGEKKVVQGSTDSPATNIPRKDYVHKPIVGPRPEGPWHNGDVLFWMVKKVFLSGVDQDIINMQKKESVLTGDLEEMHARVQHYDNKAEFLYSFMQVMTACTASFTHGANDVANAIGPYATIFQIWNTGVLSGSKSEVPIWILCFGGAGIALGIWTYGYNIMRNLGNRLTLHSPARGFSMELGAACTIILATRLKLPVSTTQCITGATVGVGLCSGTWRSINWRMVGWIYMGWIITLPTAGIISGCLAGVIVNAPRWGLDWPGNRALPLFPEIAKEIDYAKLTALSGDEQILLVSLQGLVNRRQPRLYLYWSQDSAFPDDEVNEAWLRHLETEGYRSADTTSSPLQLIDKYKSEIQGAIIYDTKLPDTINLASTLAGLYGAVLATEELARRFNISITEDLRGRFKNKFELYDHAAREVWPKVTDRIITAIKPLSTILYANRTWTTLLKANSSVTDSSNNGTYTADLSSFVNGNGTVYVNITDAFPADGYGPSVYRVKVTGDGNKTIADFTPGEEAEDSFLFDDGGSHLADYPGGWRFADGASAMIYKFDVPPQTTQLTLTLSMWNQFLVSATSARPGYYKVNSIFRDYIVSTAAPCIWLDSNRPREAALLDKLLRQFQPNAAYLGWFPNGDEMTGVTQLARNGLYVAATDFYFNPTIFSGFNTKSQSQQSSMRGPPWQPPPPPSKKTPKVFLSLVYLEGDNIQYDQRSMFQHWNDSARGSVPLGWTISPLLRDIGPGILSYYQRTSTENDLLIAGPDGAGYTYPGVWPRRALSTFLTQSGEYMRATQTDEVLFVYDRINATDNPLTPGLTLDFRNAVGRNNLRGIYYGSFVSTVDALQVNVTEGFPVTNMVSIGNEESGAATLRNISENWRGRGPLFVAGAVSAFDMTPTSVASMVRKLGDDFEVVRPDMWFQLLRRRESWPGLG</sequence>
<evidence type="ECO:0000259" key="12">
    <source>
        <dbReference type="Pfam" id="PF20958"/>
    </source>
</evidence>
<dbReference type="Pfam" id="PF20957">
    <property type="entry name" value="GxGYxYP_N_2nd"/>
    <property type="match status" value="1"/>
</dbReference>
<dbReference type="Proteomes" id="UP001239795">
    <property type="component" value="Unassembled WGS sequence"/>
</dbReference>
<evidence type="ECO:0000259" key="9">
    <source>
        <dbReference type="Pfam" id="PF14323"/>
    </source>
</evidence>
<dbReference type="PANTHER" id="PTHR11101:SF80">
    <property type="entry name" value="PHOSPHATE TRANSPORTER"/>
    <property type="match status" value="1"/>
</dbReference>
<feature type="domain" description="GxGYxYP putative glycoside hydrolase third N-terminal" evidence="12">
    <location>
        <begin position="902"/>
        <end position="976"/>
    </location>
</feature>
<dbReference type="GO" id="GO:0005315">
    <property type="term" value="F:phosphate transmembrane transporter activity"/>
    <property type="evidence" value="ECO:0007669"/>
    <property type="project" value="InterPro"/>
</dbReference>
<dbReference type="InterPro" id="IPR032626">
    <property type="entry name" value="GxGYxYP_N_1st"/>
</dbReference>
<evidence type="ECO:0000313" key="13">
    <source>
        <dbReference type="EMBL" id="KAK1463172.1"/>
    </source>
</evidence>
<dbReference type="InterPro" id="IPR001204">
    <property type="entry name" value="Phos_transporter"/>
</dbReference>
<feature type="transmembrane region" description="Helical" evidence="8">
    <location>
        <begin position="152"/>
        <end position="175"/>
    </location>
</feature>
<evidence type="ECO:0000256" key="1">
    <source>
        <dbReference type="ARBA" id="ARBA00004141"/>
    </source>
</evidence>
<feature type="compositionally biased region" description="Pro residues" evidence="7">
    <location>
        <begin position="993"/>
        <end position="1002"/>
    </location>
</feature>
<evidence type="ECO:0000256" key="8">
    <source>
        <dbReference type="SAM" id="Phobius"/>
    </source>
</evidence>
<keyword evidence="6 8" id="KW-0472">Membrane</keyword>
<feature type="domain" description="GxGYxYP putative glycoside hydrolase second N-terminal" evidence="11">
    <location>
        <begin position="672"/>
        <end position="731"/>
    </location>
</feature>
<dbReference type="Pfam" id="PF16216">
    <property type="entry name" value="GxGYxYP_N"/>
    <property type="match status" value="1"/>
</dbReference>
<protein>
    <submittedName>
        <fullName evidence="13">Phosphate-repressible phosphate permease</fullName>
    </submittedName>
</protein>
<accession>A0AAI9UTL7</accession>
<dbReference type="InterPro" id="IPR048309">
    <property type="entry name" value="GxGYxYP_N_3rd"/>
</dbReference>
<feature type="domain" description="GxGYxYP putative glycoside hydrolase C-terminal" evidence="9">
    <location>
        <begin position="1006"/>
        <end position="1233"/>
    </location>
</feature>
<dbReference type="Pfam" id="PF01384">
    <property type="entry name" value="PHO4"/>
    <property type="match status" value="1"/>
</dbReference>
<dbReference type="GO" id="GO:0035435">
    <property type="term" value="P:phosphate ion transmembrane transport"/>
    <property type="evidence" value="ECO:0007669"/>
    <property type="project" value="TreeGrafter"/>
</dbReference>
<feature type="region of interest" description="Disordered" evidence="7">
    <location>
        <begin position="301"/>
        <end position="339"/>
    </location>
</feature>
<dbReference type="AlphaFoldDB" id="A0AAI9UTL7"/>
<evidence type="ECO:0000256" key="4">
    <source>
        <dbReference type="ARBA" id="ARBA00022692"/>
    </source>
</evidence>
<feature type="domain" description="GxGYxYP putative glycoside hydrolase first N-terminal" evidence="10">
    <location>
        <begin position="598"/>
        <end position="670"/>
    </location>
</feature>
<feature type="transmembrane region" description="Helical" evidence="8">
    <location>
        <begin position="6"/>
        <end position="24"/>
    </location>
</feature>
<feature type="transmembrane region" description="Helical" evidence="8">
    <location>
        <begin position="407"/>
        <end position="426"/>
    </location>
</feature>
<feature type="transmembrane region" description="Helical" evidence="8">
    <location>
        <begin position="455"/>
        <end position="476"/>
    </location>
</feature>
<dbReference type="GO" id="GO:0016020">
    <property type="term" value="C:membrane"/>
    <property type="evidence" value="ECO:0007669"/>
    <property type="project" value="UniProtKB-SubCell"/>
</dbReference>
<comment type="subcellular location">
    <subcellularLocation>
        <location evidence="1">Membrane</location>
        <topology evidence="1">Multi-pass membrane protein</topology>
    </subcellularLocation>
</comment>
<dbReference type="InterPro" id="IPR038410">
    <property type="entry name" value="GxGYxYP_C_sf"/>
</dbReference>
<dbReference type="InterPro" id="IPR048310">
    <property type="entry name" value="GxGYxYP_N_2nd"/>
</dbReference>
<dbReference type="InterPro" id="IPR025832">
    <property type="entry name" value="GxGYxYP_C"/>
</dbReference>
<feature type="compositionally biased region" description="Polar residues" evidence="7">
    <location>
        <begin position="980"/>
        <end position="989"/>
    </location>
</feature>
<keyword evidence="2" id="KW-0813">Transport</keyword>
<dbReference type="Pfam" id="PF20958">
    <property type="entry name" value="GxGYxYP_N_3rd"/>
    <property type="match status" value="1"/>
</dbReference>
<evidence type="ECO:0000259" key="11">
    <source>
        <dbReference type="Pfam" id="PF20957"/>
    </source>
</evidence>
<dbReference type="Pfam" id="PF14323">
    <property type="entry name" value="GxGYxYP_C"/>
    <property type="match status" value="1"/>
</dbReference>